<organism evidence="2 3">
    <name type="scientific">Amanita muscaria (strain Koide BX008)</name>
    <dbReference type="NCBI Taxonomy" id="946122"/>
    <lineage>
        <taxon>Eukaryota</taxon>
        <taxon>Fungi</taxon>
        <taxon>Dikarya</taxon>
        <taxon>Basidiomycota</taxon>
        <taxon>Agaricomycotina</taxon>
        <taxon>Agaricomycetes</taxon>
        <taxon>Agaricomycetidae</taxon>
        <taxon>Agaricales</taxon>
        <taxon>Pluteineae</taxon>
        <taxon>Amanitaceae</taxon>
        <taxon>Amanita</taxon>
    </lineage>
</organism>
<protein>
    <submittedName>
        <fullName evidence="2">Uncharacterized protein</fullName>
    </submittedName>
</protein>
<sequence>MDWNHQKNSTFLNTSNDSSIFNTVCREKKQNLLYHNCPRRRKRRRAVSQFSLPFTLEGLFGPADAGAFGEAPTDFQMDADEDKEKEAMQKDGLVQHQHPFFEERKEMTSDDLAPQIPCKRQHKRQRKSKDVSPYAAPPDEHVLKQMAKSNTLNRRASKRLNGSGMEVLWTLTSI</sequence>
<feature type="region of interest" description="Disordered" evidence="1">
    <location>
        <begin position="101"/>
        <end position="158"/>
    </location>
</feature>
<keyword evidence="3" id="KW-1185">Reference proteome</keyword>
<evidence type="ECO:0000313" key="2">
    <source>
        <dbReference type="EMBL" id="KIL58339.1"/>
    </source>
</evidence>
<gene>
    <name evidence="2" type="ORF">M378DRAFT_15594</name>
</gene>
<dbReference type="STRING" id="946122.A0A0C2SW45"/>
<dbReference type="EMBL" id="KN818340">
    <property type="protein sequence ID" value="KIL58339.1"/>
    <property type="molecule type" value="Genomic_DNA"/>
</dbReference>
<dbReference type="Proteomes" id="UP000054549">
    <property type="component" value="Unassembled WGS sequence"/>
</dbReference>
<dbReference type="HOGENOM" id="CLU_1539617_0_0_1"/>
<proteinExistence type="predicted"/>
<evidence type="ECO:0000256" key="1">
    <source>
        <dbReference type="SAM" id="MobiDB-lite"/>
    </source>
</evidence>
<name>A0A0C2SW45_AMAMK</name>
<dbReference type="AlphaFoldDB" id="A0A0C2SW45"/>
<accession>A0A0C2SW45</accession>
<evidence type="ECO:0000313" key="3">
    <source>
        <dbReference type="Proteomes" id="UP000054549"/>
    </source>
</evidence>
<reference evidence="2 3" key="1">
    <citation type="submission" date="2014-04" db="EMBL/GenBank/DDBJ databases">
        <title>Evolutionary Origins and Diversification of the Mycorrhizal Mutualists.</title>
        <authorList>
            <consortium name="DOE Joint Genome Institute"/>
            <consortium name="Mycorrhizal Genomics Consortium"/>
            <person name="Kohler A."/>
            <person name="Kuo A."/>
            <person name="Nagy L.G."/>
            <person name="Floudas D."/>
            <person name="Copeland A."/>
            <person name="Barry K.W."/>
            <person name="Cichocki N."/>
            <person name="Veneault-Fourrey C."/>
            <person name="LaButti K."/>
            <person name="Lindquist E.A."/>
            <person name="Lipzen A."/>
            <person name="Lundell T."/>
            <person name="Morin E."/>
            <person name="Murat C."/>
            <person name="Riley R."/>
            <person name="Ohm R."/>
            <person name="Sun H."/>
            <person name="Tunlid A."/>
            <person name="Henrissat B."/>
            <person name="Grigoriev I.V."/>
            <person name="Hibbett D.S."/>
            <person name="Martin F."/>
        </authorList>
    </citation>
    <scope>NUCLEOTIDE SEQUENCE [LARGE SCALE GENOMIC DNA]</scope>
    <source>
        <strain evidence="2 3">Koide BX008</strain>
    </source>
</reference>
<dbReference type="InParanoid" id="A0A0C2SW45"/>